<organism evidence="2 3">
    <name type="scientific">Puccinia striiformis f. sp. tritici PST-78</name>
    <dbReference type="NCBI Taxonomy" id="1165861"/>
    <lineage>
        <taxon>Eukaryota</taxon>
        <taxon>Fungi</taxon>
        <taxon>Dikarya</taxon>
        <taxon>Basidiomycota</taxon>
        <taxon>Pucciniomycotina</taxon>
        <taxon>Pucciniomycetes</taxon>
        <taxon>Pucciniales</taxon>
        <taxon>Pucciniaceae</taxon>
        <taxon>Puccinia</taxon>
    </lineage>
</organism>
<keyword evidence="3" id="KW-1185">Reference proteome</keyword>
<feature type="compositionally biased region" description="Polar residues" evidence="1">
    <location>
        <begin position="176"/>
        <end position="187"/>
    </location>
</feature>
<feature type="compositionally biased region" description="Acidic residues" evidence="1">
    <location>
        <begin position="213"/>
        <end position="222"/>
    </location>
</feature>
<name>A0A0L0UVY8_9BASI</name>
<dbReference type="OrthoDB" id="10479304at2759"/>
<dbReference type="Proteomes" id="UP000054564">
    <property type="component" value="Unassembled WGS sequence"/>
</dbReference>
<feature type="compositionally biased region" description="Polar residues" evidence="1">
    <location>
        <begin position="34"/>
        <end position="50"/>
    </location>
</feature>
<dbReference type="AlphaFoldDB" id="A0A0L0UVY8"/>
<feature type="compositionally biased region" description="Acidic residues" evidence="1">
    <location>
        <begin position="188"/>
        <end position="200"/>
    </location>
</feature>
<accession>A0A0L0UVY8</accession>
<comment type="caution">
    <text evidence="2">The sequence shown here is derived from an EMBL/GenBank/DDBJ whole genome shotgun (WGS) entry which is preliminary data.</text>
</comment>
<reference evidence="3" key="1">
    <citation type="submission" date="2014-03" db="EMBL/GenBank/DDBJ databases">
        <title>The Genome Sequence of Puccinia striiformis f. sp. tritici PST-78.</title>
        <authorList>
            <consortium name="The Broad Institute Genome Sequencing Platform"/>
            <person name="Cuomo C."/>
            <person name="Hulbert S."/>
            <person name="Chen X."/>
            <person name="Walker B."/>
            <person name="Young S.K."/>
            <person name="Zeng Q."/>
            <person name="Gargeya S."/>
            <person name="Fitzgerald M."/>
            <person name="Haas B."/>
            <person name="Abouelleil A."/>
            <person name="Alvarado L."/>
            <person name="Arachchi H.M."/>
            <person name="Berlin A.M."/>
            <person name="Chapman S.B."/>
            <person name="Goldberg J."/>
            <person name="Griggs A."/>
            <person name="Gujja S."/>
            <person name="Hansen M."/>
            <person name="Howarth C."/>
            <person name="Imamovic A."/>
            <person name="Larimer J."/>
            <person name="McCowan C."/>
            <person name="Montmayeur A."/>
            <person name="Murphy C."/>
            <person name="Neiman D."/>
            <person name="Pearson M."/>
            <person name="Priest M."/>
            <person name="Roberts A."/>
            <person name="Saif S."/>
            <person name="Shea T."/>
            <person name="Sisk P."/>
            <person name="Sykes S."/>
            <person name="Wortman J."/>
            <person name="Nusbaum C."/>
            <person name="Birren B."/>
        </authorList>
    </citation>
    <scope>NUCLEOTIDE SEQUENCE [LARGE SCALE GENOMIC DNA]</scope>
    <source>
        <strain evidence="3">race PST-78</strain>
    </source>
</reference>
<evidence type="ECO:0000313" key="3">
    <source>
        <dbReference type="Proteomes" id="UP000054564"/>
    </source>
</evidence>
<dbReference type="EMBL" id="AJIL01000215">
    <property type="protein sequence ID" value="KNE91212.1"/>
    <property type="molecule type" value="Genomic_DNA"/>
</dbReference>
<evidence type="ECO:0000313" key="2">
    <source>
        <dbReference type="EMBL" id="KNE91212.1"/>
    </source>
</evidence>
<protein>
    <recommendedName>
        <fullName evidence="4">BED-type domain-containing protein</fullName>
    </recommendedName>
</protein>
<gene>
    <name evidence="2" type="ORF">PSTG_15376</name>
</gene>
<feature type="region of interest" description="Disordered" evidence="1">
    <location>
        <begin position="173"/>
        <end position="230"/>
    </location>
</feature>
<proteinExistence type="predicted"/>
<dbReference type="STRING" id="1165861.A0A0L0UVY8"/>
<sequence length="230" mass="24801">MASDCERPPHQSSCASSALGNQTDDDEPEPNTKADPSTPNSTQPSGATQALTDHEELLKTQKTAHNAVSTCYLAYKEPQLSNQKDKHGRRMIGYPCKMCGTLINRPMSNTSCGNLNKHIATCTRKNKASKPKQSLAAFGVTGTGDINPKEVPQLCAVWCAEAAILRPFGSQRKRTTTNMRSAEPNGSDSDESAAEYENAEDQIRVLSLGETAVDSEEEDQSNDEALAPAE</sequence>
<evidence type="ECO:0008006" key="4">
    <source>
        <dbReference type="Google" id="ProtNLM"/>
    </source>
</evidence>
<evidence type="ECO:0000256" key="1">
    <source>
        <dbReference type="SAM" id="MobiDB-lite"/>
    </source>
</evidence>
<feature type="region of interest" description="Disordered" evidence="1">
    <location>
        <begin position="1"/>
        <end position="50"/>
    </location>
</feature>
<feature type="compositionally biased region" description="Polar residues" evidence="1">
    <location>
        <begin position="10"/>
        <end position="22"/>
    </location>
</feature>